<keyword evidence="5" id="KW-0804">Transcription</keyword>
<evidence type="ECO:0000256" key="6">
    <source>
        <dbReference type="ARBA" id="ARBA00023242"/>
    </source>
</evidence>
<keyword evidence="10" id="KW-1185">Reference proteome</keyword>
<proteinExistence type="inferred from homology"/>
<gene>
    <name evidence="9" type="ORF">R5R35_013614</name>
</gene>
<dbReference type="EMBL" id="JAZDUA010000196">
    <property type="protein sequence ID" value="KAK7864735.1"/>
    <property type="molecule type" value="Genomic_DNA"/>
</dbReference>
<keyword evidence="6" id="KW-0539">Nucleus</keyword>
<dbReference type="InterPro" id="IPR045125">
    <property type="entry name" value="Sub1/Tcp4-like"/>
</dbReference>
<evidence type="ECO:0000256" key="2">
    <source>
        <dbReference type="ARBA" id="ARBA00009001"/>
    </source>
</evidence>
<feature type="domain" description="Transcriptional coactivator p15 (PC4) C-terminal" evidence="8">
    <location>
        <begin position="39"/>
        <end position="89"/>
    </location>
</feature>
<keyword evidence="4" id="KW-0238">DNA-binding</keyword>
<evidence type="ECO:0000313" key="10">
    <source>
        <dbReference type="Proteomes" id="UP001378592"/>
    </source>
</evidence>
<accession>A0AAN9Z7K0</accession>
<comment type="caution">
    <text evidence="9">The sequence shown here is derived from an EMBL/GenBank/DDBJ whole genome shotgun (WGS) entry which is preliminary data.</text>
</comment>
<evidence type="ECO:0000259" key="8">
    <source>
        <dbReference type="Pfam" id="PF02229"/>
    </source>
</evidence>
<dbReference type="Gene3D" id="2.30.31.10">
    <property type="entry name" value="Transcriptional Coactivator Pc4, Chain A"/>
    <property type="match status" value="1"/>
</dbReference>
<evidence type="ECO:0000256" key="7">
    <source>
        <dbReference type="SAM" id="MobiDB-lite"/>
    </source>
</evidence>
<feature type="region of interest" description="Disordered" evidence="7">
    <location>
        <begin position="1"/>
        <end position="37"/>
    </location>
</feature>
<dbReference type="InterPro" id="IPR009044">
    <property type="entry name" value="ssDNA-bd_transcriptional_reg"/>
</dbReference>
<dbReference type="AlphaFoldDB" id="A0AAN9Z7K0"/>
<dbReference type="PANTHER" id="PTHR13215">
    <property type="entry name" value="RNA POLYMERASE II TRANSCRIPTIONAL COACTIVATOR"/>
    <property type="match status" value="1"/>
</dbReference>
<dbReference type="GO" id="GO:0060261">
    <property type="term" value="P:positive regulation of transcription initiation by RNA polymerase II"/>
    <property type="evidence" value="ECO:0007669"/>
    <property type="project" value="InterPro"/>
</dbReference>
<organism evidence="9 10">
    <name type="scientific">Gryllus longicercus</name>
    <dbReference type="NCBI Taxonomy" id="2509291"/>
    <lineage>
        <taxon>Eukaryota</taxon>
        <taxon>Metazoa</taxon>
        <taxon>Ecdysozoa</taxon>
        <taxon>Arthropoda</taxon>
        <taxon>Hexapoda</taxon>
        <taxon>Insecta</taxon>
        <taxon>Pterygota</taxon>
        <taxon>Neoptera</taxon>
        <taxon>Polyneoptera</taxon>
        <taxon>Orthoptera</taxon>
        <taxon>Ensifera</taxon>
        <taxon>Gryllidea</taxon>
        <taxon>Grylloidea</taxon>
        <taxon>Gryllidae</taxon>
        <taxon>Gryllinae</taxon>
        <taxon>Gryllus</taxon>
    </lineage>
</organism>
<evidence type="ECO:0000256" key="3">
    <source>
        <dbReference type="ARBA" id="ARBA00023015"/>
    </source>
</evidence>
<comment type="subcellular location">
    <subcellularLocation>
        <location evidence="1">Nucleus</location>
    </subcellularLocation>
</comment>
<evidence type="ECO:0000256" key="1">
    <source>
        <dbReference type="ARBA" id="ARBA00004123"/>
    </source>
</evidence>
<dbReference type="GO" id="GO:0005634">
    <property type="term" value="C:nucleus"/>
    <property type="evidence" value="ECO:0007669"/>
    <property type="project" value="UniProtKB-SubCell"/>
</dbReference>
<sequence length="102" mass="11575">MPKNKKDSSDSDSGPEDVAPSKKPKTASSSKADEEEPTWTIDKNRFLKIREFKGRIFVDIREFYESDGELKPGKKGISLTPTQWRKICDLADEVNDTLKKKA</sequence>
<dbReference type="Proteomes" id="UP001378592">
    <property type="component" value="Unassembled WGS sequence"/>
</dbReference>
<dbReference type="SUPFAM" id="SSF54447">
    <property type="entry name" value="ssDNA-binding transcriptional regulator domain"/>
    <property type="match status" value="1"/>
</dbReference>
<reference evidence="9 10" key="1">
    <citation type="submission" date="2024-03" db="EMBL/GenBank/DDBJ databases">
        <title>The genome assembly and annotation of the cricket Gryllus longicercus Weissman &amp; Gray.</title>
        <authorList>
            <person name="Szrajer S."/>
            <person name="Gray D."/>
            <person name="Ylla G."/>
        </authorList>
    </citation>
    <scope>NUCLEOTIDE SEQUENCE [LARGE SCALE GENOMIC DNA]</scope>
    <source>
        <strain evidence="9">DAG 2021-001</strain>
        <tissue evidence="9">Whole body minus gut</tissue>
    </source>
</reference>
<evidence type="ECO:0000256" key="4">
    <source>
        <dbReference type="ARBA" id="ARBA00023125"/>
    </source>
</evidence>
<name>A0AAN9Z7K0_9ORTH</name>
<evidence type="ECO:0000256" key="5">
    <source>
        <dbReference type="ARBA" id="ARBA00023163"/>
    </source>
</evidence>
<dbReference type="InterPro" id="IPR003173">
    <property type="entry name" value="PC4_C"/>
</dbReference>
<dbReference type="Pfam" id="PF02229">
    <property type="entry name" value="PC4"/>
    <property type="match status" value="1"/>
</dbReference>
<dbReference type="GO" id="GO:0003713">
    <property type="term" value="F:transcription coactivator activity"/>
    <property type="evidence" value="ECO:0007669"/>
    <property type="project" value="InterPro"/>
</dbReference>
<evidence type="ECO:0000313" key="9">
    <source>
        <dbReference type="EMBL" id="KAK7864735.1"/>
    </source>
</evidence>
<dbReference type="GO" id="GO:0003677">
    <property type="term" value="F:DNA binding"/>
    <property type="evidence" value="ECO:0007669"/>
    <property type="project" value="UniProtKB-KW"/>
</dbReference>
<comment type="similarity">
    <text evidence="2">Belongs to the transcriptional coactivator PC4 family.</text>
</comment>
<keyword evidence="3" id="KW-0805">Transcription regulation</keyword>
<protein>
    <recommendedName>
        <fullName evidence="8">Transcriptional coactivator p15 (PC4) C-terminal domain-containing protein</fullName>
    </recommendedName>
</protein>